<organism evidence="2 3">
    <name type="scientific">Azospirillum himalayense</name>
    <dbReference type="NCBI Taxonomy" id="654847"/>
    <lineage>
        <taxon>Bacteria</taxon>
        <taxon>Pseudomonadati</taxon>
        <taxon>Pseudomonadota</taxon>
        <taxon>Alphaproteobacteria</taxon>
        <taxon>Rhodospirillales</taxon>
        <taxon>Azospirillaceae</taxon>
        <taxon>Azospirillum</taxon>
    </lineage>
</organism>
<proteinExistence type="predicted"/>
<accession>A0ABW0GBM0</accession>
<evidence type="ECO:0000313" key="2">
    <source>
        <dbReference type="EMBL" id="MFC5358241.1"/>
    </source>
</evidence>
<comment type="caution">
    <text evidence="2">The sequence shown here is derived from an EMBL/GenBank/DDBJ whole genome shotgun (WGS) entry which is preliminary data.</text>
</comment>
<protein>
    <submittedName>
        <fullName evidence="2">Uncharacterized protein</fullName>
    </submittedName>
</protein>
<feature type="region of interest" description="Disordered" evidence="1">
    <location>
        <begin position="44"/>
        <end position="77"/>
    </location>
</feature>
<sequence length="77" mass="8388">MSIPFERLVKSLELTKSVHDGEALAAVRHANWISTDLGLMSADLVQKPATSRPHQQPRGDDREGSAAESDYGEVQDA</sequence>
<dbReference type="EMBL" id="JBHSLC010000086">
    <property type="protein sequence ID" value="MFC5358241.1"/>
    <property type="molecule type" value="Genomic_DNA"/>
</dbReference>
<reference evidence="3" key="1">
    <citation type="journal article" date="2019" name="Int. J. Syst. Evol. Microbiol.">
        <title>The Global Catalogue of Microorganisms (GCM) 10K type strain sequencing project: providing services to taxonomists for standard genome sequencing and annotation.</title>
        <authorList>
            <consortium name="The Broad Institute Genomics Platform"/>
            <consortium name="The Broad Institute Genome Sequencing Center for Infectious Disease"/>
            <person name="Wu L."/>
            <person name="Ma J."/>
        </authorList>
    </citation>
    <scope>NUCLEOTIDE SEQUENCE [LARGE SCALE GENOMIC DNA]</scope>
    <source>
        <strain evidence="3">CCUG 58760</strain>
    </source>
</reference>
<keyword evidence="3" id="KW-1185">Reference proteome</keyword>
<name>A0ABW0GBM0_9PROT</name>
<dbReference type="RefSeq" id="WP_376997958.1">
    <property type="nucleotide sequence ID" value="NZ_JBHSLC010000086.1"/>
</dbReference>
<evidence type="ECO:0000313" key="3">
    <source>
        <dbReference type="Proteomes" id="UP001596166"/>
    </source>
</evidence>
<dbReference type="Proteomes" id="UP001596166">
    <property type="component" value="Unassembled WGS sequence"/>
</dbReference>
<gene>
    <name evidence="2" type="ORF">ACFPMG_24960</name>
</gene>
<evidence type="ECO:0000256" key="1">
    <source>
        <dbReference type="SAM" id="MobiDB-lite"/>
    </source>
</evidence>